<feature type="non-terminal residue" evidence="1">
    <location>
        <position position="1"/>
    </location>
</feature>
<evidence type="ECO:0000313" key="2">
    <source>
        <dbReference type="Proteomes" id="UP000789508"/>
    </source>
</evidence>
<sequence length="65" mass="7743">LLEPSSLELMHFAIDEVVIRVISRRNWSRFGGRCIGVFDTLRETKVFRFYGNYGRKAEKELIERH</sequence>
<gene>
    <name evidence="1" type="ORF">ALEPTO_LOCUS13896</name>
</gene>
<dbReference type="AlphaFoldDB" id="A0A9N9J5Q3"/>
<evidence type="ECO:0000313" key="1">
    <source>
        <dbReference type="EMBL" id="CAG8766354.1"/>
    </source>
</evidence>
<reference evidence="1" key="1">
    <citation type="submission" date="2021-06" db="EMBL/GenBank/DDBJ databases">
        <authorList>
            <person name="Kallberg Y."/>
            <person name="Tangrot J."/>
            <person name="Rosling A."/>
        </authorList>
    </citation>
    <scope>NUCLEOTIDE SEQUENCE</scope>
    <source>
        <strain evidence="1">FL130A</strain>
    </source>
</reference>
<comment type="caution">
    <text evidence="1">The sequence shown here is derived from an EMBL/GenBank/DDBJ whole genome shotgun (WGS) entry which is preliminary data.</text>
</comment>
<accession>A0A9N9J5Q3</accession>
<dbReference type="Proteomes" id="UP000789508">
    <property type="component" value="Unassembled WGS sequence"/>
</dbReference>
<protein>
    <submittedName>
        <fullName evidence="1">14208_t:CDS:1</fullName>
    </submittedName>
</protein>
<proteinExistence type="predicted"/>
<keyword evidence="2" id="KW-1185">Reference proteome</keyword>
<name>A0A9N9J5Q3_9GLOM</name>
<feature type="non-terminal residue" evidence="1">
    <location>
        <position position="65"/>
    </location>
</feature>
<dbReference type="EMBL" id="CAJVPS010049520">
    <property type="protein sequence ID" value="CAG8766354.1"/>
    <property type="molecule type" value="Genomic_DNA"/>
</dbReference>
<organism evidence="1 2">
    <name type="scientific">Ambispora leptoticha</name>
    <dbReference type="NCBI Taxonomy" id="144679"/>
    <lineage>
        <taxon>Eukaryota</taxon>
        <taxon>Fungi</taxon>
        <taxon>Fungi incertae sedis</taxon>
        <taxon>Mucoromycota</taxon>
        <taxon>Glomeromycotina</taxon>
        <taxon>Glomeromycetes</taxon>
        <taxon>Archaeosporales</taxon>
        <taxon>Ambisporaceae</taxon>
        <taxon>Ambispora</taxon>
    </lineage>
</organism>